<dbReference type="EMBL" id="BMVC01000003">
    <property type="protein sequence ID" value="GHC87525.1"/>
    <property type="molecule type" value="Genomic_DNA"/>
</dbReference>
<comment type="caution">
    <text evidence="2">The sequence shown here is derived from an EMBL/GenBank/DDBJ whole genome shotgun (WGS) entry which is preliminary data.</text>
</comment>
<dbReference type="SUPFAM" id="SSF54593">
    <property type="entry name" value="Glyoxalase/Bleomycin resistance protein/Dihydroxybiphenyl dioxygenase"/>
    <property type="match status" value="1"/>
</dbReference>
<gene>
    <name evidence="2" type="ORF">GCM10010334_19500</name>
</gene>
<sequence>MEWTLEVVMVPVSDIDRAKDFYAQKCGFKVDIDMQISETTRVVQLTPTGSRCSIVLTEGMAPPAEWASVAAPGSLQGMQVCVVDVVAGREELAGRGVDISPVMHLGEKGWEEGKGDTWNSWAYFRDPDGNGWVLQEAPAPLSER</sequence>
<dbReference type="RefSeq" id="WP_189823105.1">
    <property type="nucleotide sequence ID" value="NZ_BMVC01000003.1"/>
</dbReference>
<accession>A0A918WVJ9</accession>
<dbReference type="Gene3D" id="3.10.180.10">
    <property type="entry name" value="2,3-Dihydroxybiphenyl 1,2-Dioxygenase, domain 1"/>
    <property type="match status" value="1"/>
</dbReference>
<organism evidence="2 3">
    <name type="scientific">Streptomyces finlayi</name>
    <dbReference type="NCBI Taxonomy" id="67296"/>
    <lineage>
        <taxon>Bacteria</taxon>
        <taxon>Bacillati</taxon>
        <taxon>Actinomycetota</taxon>
        <taxon>Actinomycetes</taxon>
        <taxon>Kitasatosporales</taxon>
        <taxon>Streptomycetaceae</taxon>
        <taxon>Streptomyces</taxon>
    </lineage>
</organism>
<evidence type="ECO:0000313" key="2">
    <source>
        <dbReference type="EMBL" id="GHC87525.1"/>
    </source>
</evidence>
<dbReference type="InterPro" id="IPR037523">
    <property type="entry name" value="VOC_core"/>
</dbReference>
<proteinExistence type="predicted"/>
<evidence type="ECO:0000313" key="3">
    <source>
        <dbReference type="Proteomes" id="UP000638353"/>
    </source>
</evidence>
<dbReference type="InterPro" id="IPR029068">
    <property type="entry name" value="Glyas_Bleomycin-R_OHBP_Dase"/>
</dbReference>
<feature type="domain" description="VOC" evidence="1">
    <location>
        <begin position="4"/>
        <end position="137"/>
    </location>
</feature>
<reference evidence="2" key="1">
    <citation type="journal article" date="2014" name="Int. J. Syst. Evol. Microbiol.">
        <title>Complete genome sequence of Corynebacterium casei LMG S-19264T (=DSM 44701T), isolated from a smear-ripened cheese.</title>
        <authorList>
            <consortium name="US DOE Joint Genome Institute (JGI-PGF)"/>
            <person name="Walter F."/>
            <person name="Albersmeier A."/>
            <person name="Kalinowski J."/>
            <person name="Ruckert C."/>
        </authorList>
    </citation>
    <scope>NUCLEOTIDE SEQUENCE</scope>
    <source>
        <strain evidence="2">JCM 4637</strain>
    </source>
</reference>
<dbReference type="AlphaFoldDB" id="A0A918WVJ9"/>
<protein>
    <submittedName>
        <fullName evidence="2">Glyoxalase</fullName>
    </submittedName>
</protein>
<dbReference type="PROSITE" id="PS51819">
    <property type="entry name" value="VOC"/>
    <property type="match status" value="1"/>
</dbReference>
<dbReference type="Pfam" id="PF00903">
    <property type="entry name" value="Glyoxalase"/>
    <property type="match status" value="1"/>
</dbReference>
<evidence type="ECO:0000259" key="1">
    <source>
        <dbReference type="PROSITE" id="PS51819"/>
    </source>
</evidence>
<dbReference type="Proteomes" id="UP000638353">
    <property type="component" value="Unassembled WGS sequence"/>
</dbReference>
<name>A0A918WVJ9_9ACTN</name>
<dbReference type="InterPro" id="IPR004360">
    <property type="entry name" value="Glyas_Fos-R_dOase_dom"/>
</dbReference>
<reference evidence="2" key="2">
    <citation type="submission" date="2020-09" db="EMBL/GenBank/DDBJ databases">
        <authorList>
            <person name="Sun Q."/>
            <person name="Ohkuma M."/>
        </authorList>
    </citation>
    <scope>NUCLEOTIDE SEQUENCE</scope>
    <source>
        <strain evidence="2">JCM 4637</strain>
    </source>
</reference>